<feature type="transmembrane region" description="Helical" evidence="18">
    <location>
        <begin position="100"/>
        <end position="123"/>
    </location>
</feature>
<evidence type="ECO:0000256" key="6">
    <source>
        <dbReference type="ARBA" id="ARBA00022692"/>
    </source>
</evidence>
<evidence type="ECO:0000256" key="13">
    <source>
        <dbReference type="ARBA" id="ARBA00031538"/>
    </source>
</evidence>
<evidence type="ECO:0000256" key="18">
    <source>
        <dbReference type="SAM" id="Phobius"/>
    </source>
</evidence>
<sequence length="437" mass="49680">MLEALIYPVSGVMKLWHIALHSWIGLDDSLAWLLSLFGLIVTVRLIILPFAWTQYRSNRIFINMRPKLRRLTEEYELRTDAEAEDELNARRKELYKEHRYSPAGGCVPALIQLPVFIGLYQVLLQMARPSDGLDSVRHRPIGFLTSDDVEAFLHGRINGVPMPAYPAMSTEQLAALDTNRETVFDFVLPFLIAAAVFTSINMLVSIYRSQITLDHESAAARRIQKTMIVIAVVVPIFPLSFGLTGPAPAAIALYWFAGNLWTMCQTIILNLVLDRRHPLTEEFAEFRNESRNRVREQLRRDRAVRRSIRRRRLLMLVMPHRIGSLHRMNADARAERKAEIDALTADKREAKERRRAAVRERDREKIRRKREEKARKKKLRAGGEKAADPARDDSQENDSNATDGATTAPEDPADPPVDGTGDSGDDRAPDGPSDQME</sequence>
<keyword evidence="21" id="KW-1185">Reference proteome</keyword>
<dbReference type="CDD" id="cd20070">
    <property type="entry name" value="5TM_YidC_Alb3"/>
    <property type="match status" value="1"/>
</dbReference>
<evidence type="ECO:0000256" key="4">
    <source>
        <dbReference type="ARBA" id="ARBA00022448"/>
    </source>
</evidence>
<evidence type="ECO:0000256" key="15">
    <source>
        <dbReference type="ARBA" id="ARBA00033342"/>
    </source>
</evidence>
<evidence type="ECO:0000256" key="12">
    <source>
        <dbReference type="ARBA" id="ARBA00026028"/>
    </source>
</evidence>
<dbReference type="AlphaFoldDB" id="A0A934MBM2"/>
<keyword evidence="9 18" id="KW-0472">Membrane</keyword>
<comment type="caution">
    <text evidence="20">The sequence shown here is derived from an EMBL/GenBank/DDBJ whole genome shotgun (WGS) entry which is preliminary data.</text>
</comment>
<comment type="subunit">
    <text evidence="12">Interacts with the Sec translocase complex via SecD. Specifically interacts with transmembrane segments of nascent integral membrane proteins during membrane integration.</text>
</comment>
<evidence type="ECO:0000256" key="3">
    <source>
        <dbReference type="ARBA" id="ARBA00015325"/>
    </source>
</evidence>
<evidence type="ECO:0000259" key="19">
    <source>
        <dbReference type="Pfam" id="PF02096"/>
    </source>
</evidence>
<comment type="function">
    <text evidence="11">Required for the insertion and/or proper folding and/or complex formation of integral membrane proteins into the membrane. Involved in integration of membrane proteins that insert both dependently and independently of the Sec translocase complex, as well as at least some lipoproteins. Aids folding of multispanning membrane proteins.</text>
</comment>
<dbReference type="GO" id="GO:0015031">
    <property type="term" value="P:protein transport"/>
    <property type="evidence" value="ECO:0007669"/>
    <property type="project" value="UniProtKB-KW"/>
</dbReference>
<dbReference type="PANTHER" id="PTHR12428:SF65">
    <property type="entry name" value="CYTOCHROME C OXIDASE ASSEMBLY PROTEIN COX18, MITOCHONDRIAL"/>
    <property type="match status" value="1"/>
</dbReference>
<feature type="region of interest" description="Disordered" evidence="17">
    <location>
        <begin position="348"/>
        <end position="437"/>
    </location>
</feature>
<dbReference type="NCBIfam" id="NF001300">
    <property type="entry name" value="PRK00247.1"/>
    <property type="match status" value="1"/>
</dbReference>
<feature type="compositionally biased region" description="Basic and acidic residues" evidence="17">
    <location>
        <begin position="348"/>
        <end position="374"/>
    </location>
</feature>
<evidence type="ECO:0000256" key="7">
    <source>
        <dbReference type="ARBA" id="ARBA00022927"/>
    </source>
</evidence>
<protein>
    <recommendedName>
        <fullName evidence="3">Membrane protein insertase YidC</fullName>
    </recommendedName>
    <alternativeName>
        <fullName evidence="15">Foldase YidC</fullName>
    </alternativeName>
    <alternativeName>
        <fullName evidence="14">Membrane integrase YidC</fullName>
    </alternativeName>
    <alternativeName>
        <fullName evidence="13">Membrane protein YidC</fullName>
    </alternativeName>
</protein>
<dbReference type="PANTHER" id="PTHR12428">
    <property type="entry name" value="OXA1"/>
    <property type="match status" value="1"/>
</dbReference>
<gene>
    <name evidence="20" type="primary">yidC</name>
    <name evidence="20" type="ORF">JDV75_10165</name>
</gene>
<keyword evidence="7" id="KW-0653">Protein transport</keyword>
<dbReference type="GO" id="GO:0051205">
    <property type="term" value="P:protein insertion into membrane"/>
    <property type="evidence" value="ECO:0007669"/>
    <property type="project" value="TreeGrafter"/>
</dbReference>
<feature type="domain" description="Membrane insertase YidC/Oxa/ALB C-terminal" evidence="19">
    <location>
        <begin position="32"/>
        <end position="270"/>
    </location>
</feature>
<name>A0A934MBM2_9CORY</name>
<evidence type="ECO:0000256" key="2">
    <source>
        <dbReference type="ARBA" id="ARBA00010527"/>
    </source>
</evidence>
<accession>A0A934MBM2</accession>
<keyword evidence="5" id="KW-1003">Cell membrane</keyword>
<keyword evidence="4" id="KW-0813">Transport</keyword>
<evidence type="ECO:0000256" key="17">
    <source>
        <dbReference type="SAM" id="MobiDB-lite"/>
    </source>
</evidence>
<evidence type="ECO:0000256" key="1">
    <source>
        <dbReference type="ARBA" id="ARBA00004651"/>
    </source>
</evidence>
<dbReference type="EMBL" id="JAEIOS010000015">
    <property type="protein sequence ID" value="MBI8990113.1"/>
    <property type="molecule type" value="Genomic_DNA"/>
</dbReference>
<evidence type="ECO:0000313" key="21">
    <source>
        <dbReference type="Proteomes" id="UP000645966"/>
    </source>
</evidence>
<evidence type="ECO:0000256" key="9">
    <source>
        <dbReference type="ARBA" id="ARBA00023136"/>
    </source>
</evidence>
<reference evidence="20" key="1">
    <citation type="submission" date="2020-12" db="EMBL/GenBank/DDBJ databases">
        <title>Genome public.</title>
        <authorList>
            <person name="Sun Q."/>
        </authorList>
    </citation>
    <scope>NUCLEOTIDE SEQUENCE</scope>
    <source>
        <strain evidence="20">CCM 8863</strain>
    </source>
</reference>
<dbReference type="InterPro" id="IPR028055">
    <property type="entry name" value="YidC/Oxa/ALB_C"/>
</dbReference>
<comment type="similarity">
    <text evidence="2">Belongs to the OXA1/ALB3/YidC family. Type 1 subfamily.</text>
</comment>
<evidence type="ECO:0000256" key="5">
    <source>
        <dbReference type="ARBA" id="ARBA00022475"/>
    </source>
</evidence>
<dbReference type="Pfam" id="PF02096">
    <property type="entry name" value="60KD_IMP"/>
    <property type="match status" value="1"/>
</dbReference>
<evidence type="ECO:0000256" key="14">
    <source>
        <dbReference type="ARBA" id="ARBA00033245"/>
    </source>
</evidence>
<evidence type="ECO:0000256" key="8">
    <source>
        <dbReference type="ARBA" id="ARBA00022989"/>
    </source>
</evidence>
<comment type="subcellular location">
    <subcellularLocation>
        <location evidence="1">Cell membrane</location>
        <topology evidence="1">Multi-pass membrane protein</topology>
    </subcellularLocation>
    <subcellularLocation>
        <location evidence="16">Membrane</location>
        <topology evidence="16">Multi-pass membrane protein</topology>
    </subcellularLocation>
</comment>
<dbReference type="NCBIfam" id="TIGR03592">
    <property type="entry name" value="yidC_oxa1_cterm"/>
    <property type="match status" value="1"/>
</dbReference>
<feature type="compositionally biased region" description="Basic and acidic residues" evidence="17">
    <location>
        <begin position="381"/>
        <end position="394"/>
    </location>
</feature>
<feature type="transmembrane region" description="Helical" evidence="18">
    <location>
        <begin position="228"/>
        <end position="247"/>
    </location>
</feature>
<keyword evidence="10" id="KW-0143">Chaperone</keyword>
<keyword evidence="8 18" id="KW-1133">Transmembrane helix</keyword>
<evidence type="ECO:0000256" key="11">
    <source>
        <dbReference type="ARBA" id="ARBA00025034"/>
    </source>
</evidence>
<proteinExistence type="inferred from homology"/>
<feature type="transmembrane region" description="Helical" evidence="18">
    <location>
        <begin position="30"/>
        <end position="52"/>
    </location>
</feature>
<organism evidence="20 21">
    <name type="scientific">Corynebacterium meridianum</name>
    <dbReference type="NCBI Taxonomy" id="2765363"/>
    <lineage>
        <taxon>Bacteria</taxon>
        <taxon>Bacillati</taxon>
        <taxon>Actinomycetota</taxon>
        <taxon>Actinomycetes</taxon>
        <taxon>Mycobacteriales</taxon>
        <taxon>Corynebacteriaceae</taxon>
        <taxon>Corynebacterium</taxon>
    </lineage>
</organism>
<dbReference type="GO" id="GO:0005886">
    <property type="term" value="C:plasma membrane"/>
    <property type="evidence" value="ECO:0007669"/>
    <property type="project" value="UniProtKB-SubCell"/>
</dbReference>
<evidence type="ECO:0000313" key="20">
    <source>
        <dbReference type="EMBL" id="MBI8990113.1"/>
    </source>
</evidence>
<evidence type="ECO:0000256" key="16">
    <source>
        <dbReference type="RuleBase" id="RU003945"/>
    </source>
</evidence>
<feature type="transmembrane region" description="Helical" evidence="18">
    <location>
        <begin position="253"/>
        <end position="273"/>
    </location>
</feature>
<dbReference type="InterPro" id="IPR047196">
    <property type="entry name" value="YidC_ALB_C"/>
</dbReference>
<dbReference type="RefSeq" id="WP_198739138.1">
    <property type="nucleotide sequence ID" value="NZ_JAEIOS010000015.1"/>
</dbReference>
<feature type="compositionally biased region" description="Low complexity" evidence="17">
    <location>
        <begin position="401"/>
        <end position="410"/>
    </location>
</feature>
<feature type="transmembrane region" description="Helical" evidence="18">
    <location>
        <begin position="186"/>
        <end position="207"/>
    </location>
</feature>
<dbReference type="Proteomes" id="UP000645966">
    <property type="component" value="Unassembled WGS sequence"/>
</dbReference>
<evidence type="ECO:0000256" key="10">
    <source>
        <dbReference type="ARBA" id="ARBA00023186"/>
    </source>
</evidence>
<dbReference type="GO" id="GO:0032977">
    <property type="term" value="F:membrane insertase activity"/>
    <property type="evidence" value="ECO:0007669"/>
    <property type="project" value="InterPro"/>
</dbReference>
<keyword evidence="6 16" id="KW-0812">Transmembrane</keyword>
<dbReference type="InterPro" id="IPR001708">
    <property type="entry name" value="YidC/ALB3/OXA1/COX18"/>
</dbReference>